<accession>A0ABS8PTD6</accession>
<evidence type="ECO:0000313" key="2">
    <source>
        <dbReference type="Proteomes" id="UP001199816"/>
    </source>
</evidence>
<protein>
    <recommendedName>
        <fullName evidence="3">General stress protein CsbD</fullName>
    </recommendedName>
</protein>
<dbReference type="Gene3D" id="1.10.1470.10">
    <property type="entry name" value="YjbJ"/>
    <property type="match status" value="1"/>
</dbReference>
<sequence>MNDKANKSFKITGDWSVQSKNLKTKFPQLTTDDLKYETGKETELVKRVSARLDKKPEEVMGIIAKGNLSKL</sequence>
<dbReference type="Proteomes" id="UP001199816">
    <property type="component" value="Unassembled WGS sequence"/>
</dbReference>
<name>A0ABS8PTD6_9BACT</name>
<organism evidence="1 2">
    <name type="scientific">Niabella pedocola</name>
    <dbReference type="NCBI Taxonomy" id="1752077"/>
    <lineage>
        <taxon>Bacteria</taxon>
        <taxon>Pseudomonadati</taxon>
        <taxon>Bacteroidota</taxon>
        <taxon>Chitinophagia</taxon>
        <taxon>Chitinophagales</taxon>
        <taxon>Chitinophagaceae</taxon>
        <taxon>Niabella</taxon>
    </lineage>
</organism>
<comment type="caution">
    <text evidence="1">The sequence shown here is derived from an EMBL/GenBank/DDBJ whole genome shotgun (WGS) entry which is preliminary data.</text>
</comment>
<gene>
    <name evidence="1" type="ORF">LQ567_16250</name>
</gene>
<dbReference type="RefSeq" id="WP_223709488.1">
    <property type="nucleotide sequence ID" value="NZ_JAJNEC010000005.1"/>
</dbReference>
<evidence type="ECO:0000313" key="1">
    <source>
        <dbReference type="EMBL" id="MCD2424332.1"/>
    </source>
</evidence>
<dbReference type="EMBL" id="JAJNEC010000005">
    <property type="protein sequence ID" value="MCD2424332.1"/>
    <property type="molecule type" value="Genomic_DNA"/>
</dbReference>
<dbReference type="InterPro" id="IPR036629">
    <property type="entry name" value="YjbJ_sf"/>
</dbReference>
<evidence type="ECO:0008006" key="3">
    <source>
        <dbReference type="Google" id="ProtNLM"/>
    </source>
</evidence>
<keyword evidence="2" id="KW-1185">Reference proteome</keyword>
<reference evidence="1 2" key="1">
    <citation type="submission" date="2021-11" db="EMBL/GenBank/DDBJ databases">
        <title>Genomic of Niabella pedocola.</title>
        <authorList>
            <person name="Wu T."/>
        </authorList>
    </citation>
    <scope>NUCLEOTIDE SEQUENCE [LARGE SCALE GENOMIC DNA]</scope>
    <source>
        <strain evidence="1 2">JCM 31011</strain>
    </source>
</reference>
<proteinExistence type="predicted"/>